<dbReference type="GO" id="GO:0003677">
    <property type="term" value="F:DNA binding"/>
    <property type="evidence" value="ECO:0007669"/>
    <property type="project" value="UniProtKB-KW"/>
</dbReference>
<keyword evidence="9" id="KW-1185">Reference proteome</keyword>
<evidence type="ECO:0000256" key="4">
    <source>
        <dbReference type="ARBA" id="ARBA00023163"/>
    </source>
</evidence>
<keyword evidence="6" id="KW-0812">Transmembrane</keyword>
<dbReference type="STRING" id="81972.D7L2X4"/>
<evidence type="ECO:0000256" key="3">
    <source>
        <dbReference type="ARBA" id="ARBA00023125"/>
    </source>
</evidence>
<feature type="domain" description="NAC" evidence="7">
    <location>
        <begin position="3"/>
        <end position="153"/>
    </location>
</feature>
<dbReference type="SUPFAM" id="SSF101941">
    <property type="entry name" value="NAC domain"/>
    <property type="match status" value="1"/>
</dbReference>
<dbReference type="InterPro" id="IPR036093">
    <property type="entry name" value="NAC_dom_sf"/>
</dbReference>
<keyword evidence="6" id="KW-1133">Transmembrane helix</keyword>
<accession>D7L2X4</accession>
<proteinExistence type="predicted"/>
<protein>
    <recommendedName>
        <fullName evidence="7">NAC domain-containing protein</fullName>
    </recommendedName>
</protein>
<keyword evidence="6" id="KW-0472">Membrane</keyword>
<evidence type="ECO:0000256" key="1">
    <source>
        <dbReference type="ARBA" id="ARBA00004123"/>
    </source>
</evidence>
<evidence type="ECO:0000256" key="2">
    <source>
        <dbReference type="ARBA" id="ARBA00023015"/>
    </source>
</evidence>
<reference evidence="9" key="1">
    <citation type="journal article" date="2011" name="Nat. Genet.">
        <title>The Arabidopsis lyrata genome sequence and the basis of rapid genome size change.</title>
        <authorList>
            <person name="Hu T.T."/>
            <person name="Pattyn P."/>
            <person name="Bakker E.G."/>
            <person name="Cao J."/>
            <person name="Cheng J.-F."/>
            <person name="Clark R.M."/>
            <person name="Fahlgren N."/>
            <person name="Fawcett J.A."/>
            <person name="Grimwood J."/>
            <person name="Gundlach H."/>
            <person name="Haberer G."/>
            <person name="Hollister J.D."/>
            <person name="Ossowski S."/>
            <person name="Ottilar R.P."/>
            <person name="Salamov A.A."/>
            <person name="Schneeberger K."/>
            <person name="Spannagl M."/>
            <person name="Wang X."/>
            <person name="Yang L."/>
            <person name="Nasrallah M.E."/>
            <person name="Bergelson J."/>
            <person name="Carrington J.C."/>
            <person name="Gaut B.S."/>
            <person name="Schmutz J."/>
            <person name="Mayer K.F.X."/>
            <person name="Van de Peer Y."/>
            <person name="Grigoriev I.V."/>
            <person name="Nordborg M."/>
            <person name="Weigel D."/>
            <person name="Guo Y.-L."/>
        </authorList>
    </citation>
    <scope>NUCLEOTIDE SEQUENCE [LARGE SCALE GENOMIC DNA]</scope>
    <source>
        <strain evidence="9">cv. MN47</strain>
    </source>
</reference>
<keyword evidence="4" id="KW-0804">Transcription</keyword>
<comment type="subcellular location">
    <subcellularLocation>
        <location evidence="1">Nucleus</location>
    </subcellularLocation>
</comment>
<evidence type="ECO:0000313" key="9">
    <source>
        <dbReference type="Proteomes" id="UP000008694"/>
    </source>
</evidence>
<dbReference type="Proteomes" id="UP000008694">
    <property type="component" value="Unassembled WGS sequence"/>
</dbReference>
<name>D7L2X4_ARALL</name>
<dbReference type="Gramene" id="fgenesh1_pg.C_scaffold_3000386">
    <property type="protein sequence ID" value="fgenesh1_pg.C_scaffold_3000386"/>
    <property type="gene ID" value="fgenesh1_pg.C_scaffold_3000386"/>
</dbReference>
<dbReference type="EMBL" id="GL348715">
    <property type="protein sequence ID" value="EFH60719.1"/>
    <property type="molecule type" value="Genomic_DNA"/>
</dbReference>
<keyword evidence="2" id="KW-0805">Transcription regulation</keyword>
<feature type="transmembrane region" description="Helical" evidence="6">
    <location>
        <begin position="441"/>
        <end position="462"/>
    </location>
</feature>
<dbReference type="Pfam" id="PF02365">
    <property type="entry name" value="NAM"/>
    <property type="match status" value="1"/>
</dbReference>
<dbReference type="Gene3D" id="2.170.150.80">
    <property type="entry name" value="NAC domain"/>
    <property type="match status" value="1"/>
</dbReference>
<dbReference type="AlphaFoldDB" id="D7L2X4"/>
<organism evidence="9">
    <name type="scientific">Arabidopsis lyrata subsp. lyrata</name>
    <name type="common">Lyre-leaved rock-cress</name>
    <dbReference type="NCBI Taxonomy" id="81972"/>
    <lineage>
        <taxon>Eukaryota</taxon>
        <taxon>Viridiplantae</taxon>
        <taxon>Streptophyta</taxon>
        <taxon>Embryophyta</taxon>
        <taxon>Tracheophyta</taxon>
        <taxon>Spermatophyta</taxon>
        <taxon>Magnoliopsida</taxon>
        <taxon>eudicotyledons</taxon>
        <taxon>Gunneridae</taxon>
        <taxon>Pentapetalae</taxon>
        <taxon>rosids</taxon>
        <taxon>malvids</taxon>
        <taxon>Brassicales</taxon>
        <taxon>Brassicaceae</taxon>
        <taxon>Camelineae</taxon>
        <taxon>Arabidopsis</taxon>
    </lineage>
</organism>
<dbReference type="HOGENOM" id="CLU_035664_16_1_1"/>
<evidence type="ECO:0000256" key="6">
    <source>
        <dbReference type="SAM" id="Phobius"/>
    </source>
</evidence>
<evidence type="ECO:0000313" key="8">
    <source>
        <dbReference type="EMBL" id="EFH60719.1"/>
    </source>
</evidence>
<dbReference type="GO" id="GO:0006355">
    <property type="term" value="P:regulation of DNA-templated transcription"/>
    <property type="evidence" value="ECO:0007669"/>
    <property type="project" value="InterPro"/>
</dbReference>
<sequence>MEQKPGFRFQPTDEELINYYLKNKIMGNTWLVDDTICEINILNHHPSSFSSLSRIKSNDSIYYFFVPKQYKTETVRKRNTKEKYWYWKHSGRVKVIEDESGNKIGERQGFLYQKYGDPKTKGNKSRWVMHEYKITSLPHHNLDSYVICKIFDKGKEADIQNGNSLSVASQSLVSDLNTISVSTSILPEVEQPGQESLTPYLAQEDDEFLRGLPPAYRGTAQHFLSDQEMQEMYIDSRPKDSVRAINTEPEIEQPGQENVHDLGVPMNEQEDLFPRNAFDPRNDEYWSGLLSYNGGNFEDVFPDQEFIMQENRNDYRPKISLSGIIVDYSSDSDSYAESMSATSYKGTSSPIDTVGSSNRHFLKTCGDEILSLSKDIQISDEPSISRKTRESQLAQCTISSKLEFLSCSYVKQGMVKTEKKGLLITEEAIERKRENPPYISLINMIIGFIILLALIGDIISVYN</sequence>
<dbReference type="PROSITE" id="PS51005">
    <property type="entry name" value="NAC"/>
    <property type="match status" value="1"/>
</dbReference>
<keyword evidence="3" id="KW-0238">DNA-binding</keyword>
<keyword evidence="5" id="KW-0539">Nucleus</keyword>
<evidence type="ECO:0000259" key="7">
    <source>
        <dbReference type="PROSITE" id="PS51005"/>
    </source>
</evidence>
<dbReference type="PANTHER" id="PTHR31989">
    <property type="entry name" value="NAC DOMAIN-CONTAINING PROTEIN 82-RELATED"/>
    <property type="match status" value="1"/>
</dbReference>
<evidence type="ECO:0000256" key="5">
    <source>
        <dbReference type="ARBA" id="ARBA00023242"/>
    </source>
</evidence>
<dbReference type="GO" id="GO:0005634">
    <property type="term" value="C:nucleus"/>
    <property type="evidence" value="ECO:0007669"/>
    <property type="project" value="UniProtKB-SubCell"/>
</dbReference>
<dbReference type="InterPro" id="IPR003441">
    <property type="entry name" value="NAC-dom"/>
</dbReference>
<gene>
    <name evidence="8" type="ORF">ARALYDRAFT_340623</name>
</gene>